<dbReference type="Proteomes" id="UP001057375">
    <property type="component" value="Unassembled WGS sequence"/>
</dbReference>
<proteinExistence type="predicted"/>
<comment type="caution">
    <text evidence="2">The sequence shown here is derived from an EMBL/GenBank/DDBJ whole genome shotgun (WGS) entry which is preliminary data.</text>
</comment>
<gene>
    <name evidence="2" type="ORF">ADUPG1_010276</name>
</gene>
<name>A0ABQ5JW71_9EUKA</name>
<accession>A0ABQ5JW71</accession>
<feature type="region of interest" description="Disordered" evidence="1">
    <location>
        <begin position="46"/>
        <end position="80"/>
    </location>
</feature>
<dbReference type="EMBL" id="BQXS01011513">
    <property type="protein sequence ID" value="GKT13484.1"/>
    <property type="molecule type" value="Genomic_DNA"/>
</dbReference>
<protein>
    <submittedName>
        <fullName evidence="2">Uncharacterized protein</fullName>
    </submittedName>
</protein>
<feature type="region of interest" description="Disordered" evidence="1">
    <location>
        <begin position="205"/>
        <end position="225"/>
    </location>
</feature>
<feature type="non-terminal residue" evidence="2">
    <location>
        <position position="1"/>
    </location>
</feature>
<reference evidence="2" key="1">
    <citation type="submission" date="2022-03" db="EMBL/GenBank/DDBJ databases">
        <title>Draft genome sequence of Aduncisulcus paluster, a free-living microaerophilic Fornicata.</title>
        <authorList>
            <person name="Yuyama I."/>
            <person name="Kume K."/>
            <person name="Tamura T."/>
            <person name="Inagaki Y."/>
            <person name="Hashimoto T."/>
        </authorList>
    </citation>
    <scope>NUCLEOTIDE SEQUENCE</scope>
    <source>
        <strain evidence="2">NY0171</strain>
    </source>
</reference>
<feature type="region of interest" description="Disordered" evidence="1">
    <location>
        <begin position="149"/>
        <end position="181"/>
    </location>
</feature>
<sequence length="901" mass="101022">VKEARRERRMERERERKELEREKRKREEEEKRKVELKLRKKSNIIKLSKEAGISPSPPHGDEEEAKEAKEDQGERSSSVSIRLKSGAAVKYCGGVCIRVFVPLCSEVCGCIGINVAGFLRHWNEWKRKDNDRRGKKHVTSCIEHLLTPEVGTKRSSDSSTSENVNEESFGGSESSTIHTPRSKNAALSSSVFLSSSLTHTRSIEAASSATITPPPDSPFHSLIPSPQISQSPALDLLSGECIAGILLCGSDRESIPKDKLLLLEANNPIVGKSEAIPHVDKIDADDGAAGDLSVNEGITSGLGRNLSANLNPARQCILDSLESVKEEEAALSVALVTCFSLTVALDEWERELCGVLSVRDGGKGGRVDIDGCDNSSKPLQPSDVVLFHPEIYSYDLKHISDDKKKSKFPLLSKSIQSKFSTNNVRYSIPILSRVFSLLVKSSTSNSGFIRLSTTQLCCRLILELAHPVSSTSLYSSVYLDSNDGVALNVPAFLHPSHLHDLVLSLSRTRINLSISICEWLSQQPKGKIEDEMSKREQRDIDRAESCLLSTQEQDIQEQRAPVEGCDSIDLRETSEMKKRWMKVKEYVQDCQREGERIATMRAEGKEAEIEDSIDPLELWNKIKFIRAPVEGCDSIDLRETSEMKKRWMKVKEYVQDCQREGERIATMRAEGKEAEIEDSIDPLDLWNKIKFIVGTDSIPSLYRSLRFSLQFMIPVSLEKFLSSSFHLLPSEHVDSKTPLPNRLPHSIDERLELDVCRMACIVCVCMSIGLICGPAGWERGEERERCTAEEKKTEEETVDFLEEKEEEKEDVIKIDAERDDIVAGINELTIELGEVPLDKGKEEEEESESESLLAEDEERIPFDLESILSFFVNANRQQKCYGEAKSTGRVKKVTITDLLLY</sequence>
<keyword evidence="3" id="KW-1185">Reference proteome</keyword>
<evidence type="ECO:0000313" key="3">
    <source>
        <dbReference type="Proteomes" id="UP001057375"/>
    </source>
</evidence>
<organism evidence="2 3">
    <name type="scientific">Aduncisulcus paluster</name>
    <dbReference type="NCBI Taxonomy" id="2918883"/>
    <lineage>
        <taxon>Eukaryota</taxon>
        <taxon>Metamonada</taxon>
        <taxon>Carpediemonas-like organisms</taxon>
        <taxon>Aduncisulcus</taxon>
    </lineage>
</organism>
<evidence type="ECO:0000313" key="2">
    <source>
        <dbReference type="EMBL" id="GKT13484.1"/>
    </source>
</evidence>
<feature type="region of interest" description="Disordered" evidence="1">
    <location>
        <begin position="1"/>
        <end position="34"/>
    </location>
</feature>
<evidence type="ECO:0000256" key="1">
    <source>
        <dbReference type="SAM" id="MobiDB-lite"/>
    </source>
</evidence>